<sequence>MLLIGSSPSSWVTEISRTPFFASRRTWNSSWNWSRKDRLTQDPFSGHLFAFRDETALVRTIPFWDGNVLCLITKRIDQGGFVRPEMAGIDGPTRSHRRTSRW</sequence>
<reference evidence="1" key="1">
    <citation type="journal article" date="2023" name="Microbiol Resour">
        <title>Genome Sequences of Rhodoplanes serenus and Two Thermotolerant Strains, Rhodoplanes tepidamans and 'Rhodoplanes cryptolactis,' Further Refine the Genus.</title>
        <authorList>
            <person name="Rayyan A.A."/>
            <person name="Kyndt J.A."/>
        </authorList>
    </citation>
    <scope>NUCLEOTIDE SEQUENCE</scope>
    <source>
        <strain evidence="1">DSM 9987</strain>
    </source>
</reference>
<reference evidence="1" key="2">
    <citation type="submission" date="2023-02" db="EMBL/GenBank/DDBJ databases">
        <authorList>
            <person name="Rayyan A."/>
            <person name="Meyer T."/>
            <person name="Kyndt J.A."/>
        </authorList>
    </citation>
    <scope>NUCLEOTIDE SEQUENCE</scope>
    <source>
        <strain evidence="1">DSM 9987</strain>
    </source>
</reference>
<accession>A0ABT5J8H7</accession>
<organism evidence="1 2">
    <name type="scientific">Rhodoplanes tepidamans</name>
    <name type="common">Rhodoplanes cryptolactis</name>
    <dbReference type="NCBI Taxonomy" id="200616"/>
    <lineage>
        <taxon>Bacteria</taxon>
        <taxon>Pseudomonadati</taxon>
        <taxon>Pseudomonadota</taxon>
        <taxon>Alphaproteobacteria</taxon>
        <taxon>Hyphomicrobiales</taxon>
        <taxon>Nitrobacteraceae</taxon>
        <taxon>Rhodoplanes</taxon>
    </lineage>
</organism>
<dbReference type="InterPro" id="IPR008878">
    <property type="entry name" value="Transposase_IS66_Orf2"/>
</dbReference>
<dbReference type="EMBL" id="JAQQLI010000011">
    <property type="protein sequence ID" value="MDC7785956.1"/>
    <property type="molecule type" value="Genomic_DNA"/>
</dbReference>
<name>A0ABT5J8H7_RHOTP</name>
<evidence type="ECO:0000313" key="1">
    <source>
        <dbReference type="EMBL" id="MDC7785956.1"/>
    </source>
</evidence>
<gene>
    <name evidence="1" type="primary">tnpB</name>
    <name evidence="1" type="ORF">PQJ73_09705</name>
</gene>
<keyword evidence="2" id="KW-1185">Reference proteome</keyword>
<comment type="caution">
    <text evidence="1">The sequence shown here is derived from an EMBL/GenBank/DDBJ whole genome shotgun (WGS) entry which is preliminary data.</text>
</comment>
<dbReference type="Proteomes" id="UP001165652">
    <property type="component" value="Unassembled WGS sequence"/>
</dbReference>
<proteinExistence type="predicted"/>
<protein>
    <submittedName>
        <fullName evidence="1">IS66 family insertion sequence element accessory protein TnpB</fullName>
    </submittedName>
</protein>
<evidence type="ECO:0000313" key="2">
    <source>
        <dbReference type="Proteomes" id="UP001165652"/>
    </source>
</evidence>
<dbReference type="Pfam" id="PF05717">
    <property type="entry name" value="TnpB_IS66"/>
    <property type="match status" value="1"/>
</dbReference>